<gene>
    <name evidence="1" type="ORF">GCM10011425_18090</name>
</gene>
<dbReference type="RefSeq" id="WP_188415905.1">
    <property type="nucleotide sequence ID" value="NZ_BMDO01000004.1"/>
</dbReference>
<protein>
    <submittedName>
        <fullName evidence="1">Uncharacterized protein</fullName>
    </submittedName>
</protein>
<reference evidence="1" key="1">
    <citation type="journal article" date="2014" name="Int. J. Syst. Evol. Microbiol.">
        <title>Complete genome sequence of Corynebacterium casei LMG S-19264T (=DSM 44701T), isolated from a smear-ripened cheese.</title>
        <authorList>
            <consortium name="US DOE Joint Genome Institute (JGI-PGF)"/>
            <person name="Walter F."/>
            <person name="Albersmeier A."/>
            <person name="Kalinowski J."/>
            <person name="Ruckert C."/>
        </authorList>
    </citation>
    <scope>NUCLEOTIDE SEQUENCE</scope>
    <source>
        <strain evidence="1">CCM 8711</strain>
    </source>
</reference>
<dbReference type="Proteomes" id="UP000662074">
    <property type="component" value="Unassembled WGS sequence"/>
</dbReference>
<sequence length="135" mass="14892">MKTKILTISTLMLMLVCVTFVKAAYAGYFSKYLESYNRSSNLNDNNVFWVEPTNGYISFSATVTCTSNPSDYSSAEVVMWGDISGYDAHVHVPENGAYYQTTSNTIYPSSAQGGWLEASLYANGYGSTAYSQVSW</sequence>
<keyword evidence="2" id="KW-1185">Reference proteome</keyword>
<comment type="caution">
    <text evidence="1">The sequence shown here is derived from an EMBL/GenBank/DDBJ whole genome shotgun (WGS) entry which is preliminary data.</text>
</comment>
<accession>A0A917J9W1</accession>
<proteinExistence type="predicted"/>
<name>A0A917J9W1_9SPHI</name>
<organism evidence="1 2">
    <name type="scientific">Mucilaginibacter galii</name>
    <dbReference type="NCBI Taxonomy" id="2005073"/>
    <lineage>
        <taxon>Bacteria</taxon>
        <taxon>Pseudomonadati</taxon>
        <taxon>Bacteroidota</taxon>
        <taxon>Sphingobacteriia</taxon>
        <taxon>Sphingobacteriales</taxon>
        <taxon>Sphingobacteriaceae</taxon>
        <taxon>Mucilaginibacter</taxon>
    </lineage>
</organism>
<dbReference type="EMBL" id="BMDO01000004">
    <property type="protein sequence ID" value="GGI50597.1"/>
    <property type="molecule type" value="Genomic_DNA"/>
</dbReference>
<evidence type="ECO:0000313" key="1">
    <source>
        <dbReference type="EMBL" id="GGI50597.1"/>
    </source>
</evidence>
<evidence type="ECO:0000313" key="2">
    <source>
        <dbReference type="Proteomes" id="UP000662074"/>
    </source>
</evidence>
<dbReference type="AlphaFoldDB" id="A0A917J9W1"/>
<reference evidence="1" key="2">
    <citation type="submission" date="2020-09" db="EMBL/GenBank/DDBJ databases">
        <authorList>
            <person name="Sun Q."/>
            <person name="Sedlacek I."/>
        </authorList>
    </citation>
    <scope>NUCLEOTIDE SEQUENCE</scope>
    <source>
        <strain evidence="1">CCM 8711</strain>
    </source>
</reference>